<reference evidence="2" key="4">
    <citation type="submission" date="2019-03" db="UniProtKB">
        <authorList>
            <consortium name="EnsemblPlants"/>
        </authorList>
    </citation>
    <scope>IDENTIFICATION</scope>
</reference>
<reference evidence="2" key="5">
    <citation type="journal article" date="2021" name="G3 (Bethesda)">
        <title>Aegilops tauschii genome assembly Aet v5.0 features greater sequence contiguity and improved annotation.</title>
        <authorList>
            <person name="Wang L."/>
            <person name="Zhu T."/>
            <person name="Rodriguez J.C."/>
            <person name="Deal K.R."/>
            <person name="Dubcovsky J."/>
            <person name="McGuire P.E."/>
            <person name="Lux T."/>
            <person name="Spannagl M."/>
            <person name="Mayer K.F.X."/>
            <person name="Baldrich P."/>
            <person name="Meyers B.C."/>
            <person name="Huo N."/>
            <person name="Gu Y.Q."/>
            <person name="Zhou H."/>
            <person name="Devos K.M."/>
            <person name="Bennetzen J.L."/>
            <person name="Unver T."/>
            <person name="Budak H."/>
            <person name="Gulick P.J."/>
            <person name="Galiba G."/>
            <person name="Kalapos B."/>
            <person name="Nelson D.R."/>
            <person name="Li P."/>
            <person name="You F.M."/>
            <person name="Luo M.C."/>
            <person name="Dvorak J."/>
        </authorList>
    </citation>
    <scope>NUCLEOTIDE SEQUENCE [LARGE SCALE GENOMIC DNA]</scope>
    <source>
        <strain evidence="2">cv. AL8/78</strain>
    </source>
</reference>
<accession>A0A452YQ46</accession>
<evidence type="ECO:0000256" key="1">
    <source>
        <dbReference type="SAM" id="MobiDB-lite"/>
    </source>
</evidence>
<protein>
    <submittedName>
        <fullName evidence="2">Uncharacterized protein</fullName>
    </submittedName>
</protein>
<feature type="compositionally biased region" description="Basic and acidic residues" evidence="1">
    <location>
        <begin position="1"/>
        <end position="10"/>
    </location>
</feature>
<organism evidence="2 3">
    <name type="scientific">Aegilops tauschii subsp. strangulata</name>
    <name type="common">Goatgrass</name>
    <dbReference type="NCBI Taxonomy" id="200361"/>
    <lineage>
        <taxon>Eukaryota</taxon>
        <taxon>Viridiplantae</taxon>
        <taxon>Streptophyta</taxon>
        <taxon>Embryophyta</taxon>
        <taxon>Tracheophyta</taxon>
        <taxon>Spermatophyta</taxon>
        <taxon>Magnoliopsida</taxon>
        <taxon>Liliopsida</taxon>
        <taxon>Poales</taxon>
        <taxon>Poaceae</taxon>
        <taxon>BOP clade</taxon>
        <taxon>Pooideae</taxon>
        <taxon>Triticodae</taxon>
        <taxon>Triticeae</taxon>
        <taxon>Triticinae</taxon>
        <taxon>Aegilops</taxon>
    </lineage>
</organism>
<evidence type="ECO:0000313" key="2">
    <source>
        <dbReference type="EnsemblPlants" id="AET1Gv20497000.5"/>
    </source>
</evidence>
<dbReference type="Proteomes" id="UP000015105">
    <property type="component" value="Chromosome 1D"/>
</dbReference>
<reference evidence="2" key="3">
    <citation type="journal article" date="2017" name="Nature">
        <title>Genome sequence of the progenitor of the wheat D genome Aegilops tauschii.</title>
        <authorList>
            <person name="Luo M.C."/>
            <person name="Gu Y.Q."/>
            <person name="Puiu D."/>
            <person name="Wang H."/>
            <person name="Twardziok S.O."/>
            <person name="Deal K.R."/>
            <person name="Huo N."/>
            <person name="Zhu T."/>
            <person name="Wang L."/>
            <person name="Wang Y."/>
            <person name="McGuire P.E."/>
            <person name="Liu S."/>
            <person name="Long H."/>
            <person name="Ramasamy R.K."/>
            <person name="Rodriguez J.C."/>
            <person name="Van S.L."/>
            <person name="Yuan L."/>
            <person name="Wang Z."/>
            <person name="Xia Z."/>
            <person name="Xiao L."/>
            <person name="Anderson O.D."/>
            <person name="Ouyang S."/>
            <person name="Liang Y."/>
            <person name="Zimin A.V."/>
            <person name="Pertea G."/>
            <person name="Qi P."/>
            <person name="Bennetzen J.L."/>
            <person name="Dai X."/>
            <person name="Dawson M.W."/>
            <person name="Muller H.G."/>
            <person name="Kugler K."/>
            <person name="Rivarola-Duarte L."/>
            <person name="Spannagl M."/>
            <person name="Mayer K.F.X."/>
            <person name="Lu F.H."/>
            <person name="Bevan M.W."/>
            <person name="Leroy P."/>
            <person name="Li P."/>
            <person name="You F.M."/>
            <person name="Sun Q."/>
            <person name="Liu Z."/>
            <person name="Lyons E."/>
            <person name="Wicker T."/>
            <person name="Salzberg S.L."/>
            <person name="Devos K.M."/>
            <person name="Dvorak J."/>
        </authorList>
    </citation>
    <scope>NUCLEOTIDE SEQUENCE [LARGE SCALE GENOMIC DNA]</scope>
    <source>
        <strain evidence="2">cv. AL8/78</strain>
    </source>
</reference>
<name>A0A452YQ46_AEGTS</name>
<dbReference type="PANTHER" id="PTHR34480:SF13">
    <property type="match status" value="1"/>
</dbReference>
<proteinExistence type="predicted"/>
<dbReference type="Gramene" id="AET1Gv20497000.5">
    <property type="protein sequence ID" value="AET1Gv20497000.5"/>
    <property type="gene ID" value="AET1Gv20497000"/>
</dbReference>
<reference evidence="3" key="2">
    <citation type="journal article" date="2017" name="Nat. Plants">
        <title>The Aegilops tauschii genome reveals multiple impacts of transposons.</title>
        <authorList>
            <person name="Zhao G."/>
            <person name="Zou C."/>
            <person name="Li K."/>
            <person name="Wang K."/>
            <person name="Li T."/>
            <person name="Gao L."/>
            <person name="Zhang X."/>
            <person name="Wang H."/>
            <person name="Yang Z."/>
            <person name="Liu X."/>
            <person name="Jiang W."/>
            <person name="Mao L."/>
            <person name="Kong X."/>
            <person name="Jiao Y."/>
            <person name="Jia J."/>
        </authorList>
    </citation>
    <scope>NUCLEOTIDE SEQUENCE [LARGE SCALE GENOMIC DNA]</scope>
    <source>
        <strain evidence="3">cv. AL8/78</strain>
    </source>
</reference>
<reference evidence="3" key="1">
    <citation type="journal article" date="2014" name="Science">
        <title>Ancient hybridizations among the ancestral genomes of bread wheat.</title>
        <authorList>
            <consortium name="International Wheat Genome Sequencing Consortium,"/>
            <person name="Marcussen T."/>
            <person name="Sandve S.R."/>
            <person name="Heier L."/>
            <person name="Spannagl M."/>
            <person name="Pfeifer M."/>
            <person name="Jakobsen K.S."/>
            <person name="Wulff B.B."/>
            <person name="Steuernagel B."/>
            <person name="Mayer K.F."/>
            <person name="Olsen O.A."/>
        </authorList>
    </citation>
    <scope>NUCLEOTIDE SEQUENCE [LARGE SCALE GENOMIC DNA]</scope>
    <source>
        <strain evidence="3">cv. AL8/78</strain>
    </source>
</reference>
<keyword evidence="3" id="KW-1185">Reference proteome</keyword>
<feature type="region of interest" description="Disordered" evidence="1">
    <location>
        <begin position="1"/>
        <end position="28"/>
    </location>
</feature>
<dbReference type="EnsemblPlants" id="AET1Gv20497000.5">
    <property type="protein sequence ID" value="AET1Gv20497000.5"/>
    <property type="gene ID" value="AET1Gv20497000"/>
</dbReference>
<evidence type="ECO:0000313" key="3">
    <source>
        <dbReference type="Proteomes" id="UP000015105"/>
    </source>
</evidence>
<sequence>SQKEEERDCPAEEGFLQQRRPARREEAKSPSVDYILGFGFGDDLDCRWRCCTGGPPFNSIQSSAPALVTVMKDRLSHRPLRVLRSGRHRIHHTSSRTRRITESARRISVSTSVFCPAGLVLQPSSGPGWTVNSSARSTSALRSTASEHPRQMTQGVSMDELDDMTLRKECLPEALEEMYYFGDYDHDDTIDWYLDPDHSVHSYLSDYHRLVLKNGDGTRYLDWEKYCSWFTTYETDEEYLKYFEEISKKIKWIKRYMEFERGSPEVNMP</sequence>
<feature type="compositionally biased region" description="Low complexity" evidence="1">
    <location>
        <begin position="133"/>
        <end position="144"/>
    </location>
</feature>
<dbReference type="PANTHER" id="PTHR34480">
    <property type="entry name" value="OS01G0967800 PROTEIN-RELATED"/>
    <property type="match status" value="1"/>
</dbReference>
<dbReference type="AlphaFoldDB" id="A0A452YQ46"/>
<feature type="region of interest" description="Disordered" evidence="1">
    <location>
        <begin position="132"/>
        <end position="152"/>
    </location>
</feature>